<feature type="transmembrane region" description="Helical" evidence="7">
    <location>
        <begin position="111"/>
        <end position="135"/>
    </location>
</feature>
<dbReference type="STRING" id="235985.SAMN05414137_14120"/>
<dbReference type="InterPro" id="IPR027417">
    <property type="entry name" value="P-loop_NTPase"/>
</dbReference>
<evidence type="ECO:0000256" key="7">
    <source>
        <dbReference type="SAM" id="Phobius"/>
    </source>
</evidence>
<keyword evidence="2" id="KW-1003">Cell membrane</keyword>
<keyword evidence="3 7" id="KW-0812">Transmembrane</keyword>
<sequence>MTCRRPGPLTHPAISAAAPARAHAPPGPRTRGPPLPKTASAPSTSSSATPGTDLALALLIGAATVLAAFGSLAWTLGNAAAWFTHTPRAAFAPIAAVLHPKQLWPHLTSGWLLAATRIAPGLLLLVLAAAVLALWMRWRSRRGSKGLAGAAELSALLAKDTAAKAKGLRPSLALVKSAQLDPDETGLLVGNLPAGQEVRASWEDVLLAIMAPRSGKTSGLAIPAILRAPGAVLLTSNKAGGDAWSATFDARARLGRVWTLDPQQIAHATREMWWDVLADARDLGGARRLAGHFVAASVDESNAGDFWSTAAANTLSALFLAAARNNRPITDVLAWLASPSDRTPIDLLRDAGFPAVASQLQGTVAGAVETRDGIYETARQYAACLLDPNIAAWVTPQDDLPQFRPEKFVHAKDTLYLLSKDGGGSASALIAAAADAVMRAAVRAAELAGGRLDPPLLAILDEAANVCKISDLPDLYSHLGSRGVIPITILQSYRQGVRVWGESGMDALWSAATVKVIGSGIDDADFADKLSRLVGEHDVETVSISVSDGSRSTSTSMRQERILAPDQIRALPKGKALLLATGIRAALLDLRPWYREPDAGPLAKASSEATAAITARALAKVTGGEA</sequence>
<dbReference type="Pfam" id="PF12696">
    <property type="entry name" value="TraG-D_C"/>
    <property type="match status" value="1"/>
</dbReference>
<dbReference type="GO" id="GO:0005886">
    <property type="term" value="C:plasma membrane"/>
    <property type="evidence" value="ECO:0007669"/>
    <property type="project" value="UniProtKB-SubCell"/>
</dbReference>
<evidence type="ECO:0000256" key="1">
    <source>
        <dbReference type="ARBA" id="ARBA00004651"/>
    </source>
</evidence>
<keyword evidence="5 7" id="KW-0472">Membrane</keyword>
<dbReference type="InterPro" id="IPR051539">
    <property type="entry name" value="T4SS-coupling_protein"/>
</dbReference>
<proteinExistence type="predicted"/>
<evidence type="ECO:0000313" key="9">
    <source>
        <dbReference type="EMBL" id="SEM65838.1"/>
    </source>
</evidence>
<evidence type="ECO:0000256" key="2">
    <source>
        <dbReference type="ARBA" id="ARBA00022475"/>
    </source>
</evidence>
<feature type="compositionally biased region" description="Pro residues" evidence="6">
    <location>
        <begin position="25"/>
        <end position="36"/>
    </location>
</feature>
<dbReference type="OrthoDB" id="226701at2"/>
<feature type="domain" description="TraD/TraG TraM recognition site" evidence="8">
    <location>
        <begin position="455"/>
        <end position="573"/>
    </location>
</feature>
<protein>
    <submittedName>
        <fullName evidence="9">TraM recognition site of TraD and TraG</fullName>
    </submittedName>
</protein>
<evidence type="ECO:0000256" key="3">
    <source>
        <dbReference type="ARBA" id="ARBA00022692"/>
    </source>
</evidence>
<dbReference type="Proteomes" id="UP000183015">
    <property type="component" value="Unassembled WGS sequence"/>
</dbReference>
<evidence type="ECO:0000256" key="4">
    <source>
        <dbReference type="ARBA" id="ARBA00022989"/>
    </source>
</evidence>
<dbReference type="Gene3D" id="3.40.50.300">
    <property type="entry name" value="P-loop containing nucleotide triphosphate hydrolases"/>
    <property type="match status" value="1"/>
</dbReference>
<evidence type="ECO:0000256" key="6">
    <source>
        <dbReference type="SAM" id="MobiDB-lite"/>
    </source>
</evidence>
<name>A0A1H8A7Q2_STRJI</name>
<keyword evidence="4 7" id="KW-1133">Transmembrane helix</keyword>
<comment type="subcellular location">
    <subcellularLocation>
        <location evidence="1">Cell membrane</location>
        <topology evidence="1">Multi-pass membrane protein</topology>
    </subcellularLocation>
</comment>
<feature type="compositionally biased region" description="Low complexity" evidence="6">
    <location>
        <begin position="10"/>
        <end position="24"/>
    </location>
</feature>
<dbReference type="SUPFAM" id="SSF52540">
    <property type="entry name" value="P-loop containing nucleoside triphosphate hydrolases"/>
    <property type="match status" value="1"/>
</dbReference>
<gene>
    <name evidence="9" type="ORF">SAMN05414137_14120</name>
</gene>
<dbReference type="InterPro" id="IPR032689">
    <property type="entry name" value="TraG-D_C"/>
</dbReference>
<keyword evidence="10" id="KW-1185">Reference proteome</keyword>
<accession>A0A1H8A7Q2</accession>
<dbReference type="PANTHER" id="PTHR37937">
    <property type="entry name" value="CONJUGATIVE TRANSFER: DNA TRANSPORT"/>
    <property type="match status" value="1"/>
</dbReference>
<dbReference type="eggNOG" id="COG3505">
    <property type="taxonomic scope" value="Bacteria"/>
</dbReference>
<organism evidence="9 10">
    <name type="scientific">Streptacidiphilus jiangxiensis</name>
    <dbReference type="NCBI Taxonomy" id="235985"/>
    <lineage>
        <taxon>Bacteria</taxon>
        <taxon>Bacillati</taxon>
        <taxon>Actinomycetota</taxon>
        <taxon>Actinomycetes</taxon>
        <taxon>Kitasatosporales</taxon>
        <taxon>Streptomycetaceae</taxon>
        <taxon>Streptacidiphilus</taxon>
    </lineage>
</organism>
<evidence type="ECO:0000259" key="8">
    <source>
        <dbReference type="Pfam" id="PF12696"/>
    </source>
</evidence>
<dbReference type="PANTHER" id="PTHR37937:SF1">
    <property type="entry name" value="CONJUGATIVE TRANSFER: DNA TRANSPORT"/>
    <property type="match status" value="1"/>
</dbReference>
<feature type="compositionally biased region" description="Low complexity" evidence="6">
    <location>
        <begin position="37"/>
        <end position="48"/>
    </location>
</feature>
<dbReference type="CDD" id="cd01127">
    <property type="entry name" value="TrwB_TraG_TraD_VirD4"/>
    <property type="match status" value="1"/>
</dbReference>
<evidence type="ECO:0000313" key="10">
    <source>
        <dbReference type="Proteomes" id="UP000183015"/>
    </source>
</evidence>
<dbReference type="AlphaFoldDB" id="A0A1H8A7Q2"/>
<dbReference type="EMBL" id="FOAZ01000041">
    <property type="protein sequence ID" value="SEM65838.1"/>
    <property type="molecule type" value="Genomic_DNA"/>
</dbReference>
<feature type="region of interest" description="Disordered" evidence="6">
    <location>
        <begin position="1"/>
        <end position="48"/>
    </location>
</feature>
<reference evidence="10" key="1">
    <citation type="submission" date="2016-10" db="EMBL/GenBank/DDBJ databases">
        <authorList>
            <person name="Varghese N."/>
        </authorList>
    </citation>
    <scope>NUCLEOTIDE SEQUENCE [LARGE SCALE GENOMIC DNA]</scope>
    <source>
        <strain evidence="10">DSM 45096 / BCRC 16803 / CGMCC 4.1857 / CIP 109030 / JCM 12277 / KCTC 19219 / NBRC 100920 / 33214</strain>
    </source>
</reference>
<evidence type="ECO:0000256" key="5">
    <source>
        <dbReference type="ARBA" id="ARBA00023136"/>
    </source>
</evidence>
<feature type="transmembrane region" description="Helical" evidence="7">
    <location>
        <begin position="54"/>
        <end position="76"/>
    </location>
</feature>